<evidence type="ECO:0000313" key="5">
    <source>
        <dbReference type="EMBL" id="CAL8118569.1"/>
    </source>
</evidence>
<feature type="compositionally biased region" description="Low complexity" evidence="2">
    <location>
        <begin position="191"/>
        <end position="201"/>
    </location>
</feature>
<feature type="compositionally biased region" description="Polar residues" evidence="2">
    <location>
        <begin position="384"/>
        <end position="421"/>
    </location>
</feature>
<feature type="compositionally biased region" description="Basic and acidic residues" evidence="2">
    <location>
        <begin position="121"/>
        <end position="132"/>
    </location>
</feature>
<feature type="compositionally biased region" description="Polar residues" evidence="2">
    <location>
        <begin position="427"/>
        <end position="483"/>
    </location>
</feature>
<evidence type="ECO:0000259" key="4">
    <source>
        <dbReference type="Pfam" id="PF15149"/>
    </source>
</evidence>
<dbReference type="InterPro" id="IPR028748">
    <property type="entry name" value="CATSPERB"/>
</dbReference>
<organism evidence="5 6">
    <name type="scientific">Orchesella dallaii</name>
    <dbReference type="NCBI Taxonomy" id="48710"/>
    <lineage>
        <taxon>Eukaryota</taxon>
        <taxon>Metazoa</taxon>
        <taxon>Ecdysozoa</taxon>
        <taxon>Arthropoda</taxon>
        <taxon>Hexapoda</taxon>
        <taxon>Collembola</taxon>
        <taxon>Entomobryomorpha</taxon>
        <taxon>Entomobryoidea</taxon>
        <taxon>Orchesellidae</taxon>
        <taxon>Orchesellinae</taxon>
        <taxon>Orchesella</taxon>
    </lineage>
</organism>
<sequence>MSNSEGDQFVSESNFEELVALAQCLDCVWTENYHPCDCKYRKTPEGKARCEQLRAEQEKRNSKDRCKRNEQGQPNTDQPRKRSEQNDECENEESSQDQTSSQARASDNAARNAQGGSNDTDTGRKSEGERLETGANNLKEGEPNDDAKQPEELESGRGSKDETNSDSLTRQEKEAALNSDRNSEVEDEAASSKNSGNSDSSPATTENQDAPGSSRNSETKDDSSLNQDAPNSSRNSENQASPVSTRNSDGPTPTSDNQDSPKSSRNSENENSPGSKRNSEGAATTLEDQNSPKSSRNSENEAGSSSNRNSEGQTPTSEEQDSPKSSRNSENEANPGSTRNSDGPTPTSDDQNSPKSSRNSENEAGPSSTRNSDGPSPISDEQNRPQSARNSENEPSPGSTRNSDGATPNSDDQNSPKSSRNSENEAGPSSTRNSDGPSPTSDEQNRPQSARNSENEPNPGSTRNSDGATPTLEDQNSPKSSRNSENEAGPTSTRNSDGATPTSEDQNSPKSSRNSENETGPTSTRNSDGPTPTSDDQNSPNKSSRNSENEASPGSTRNSDGPTPTLDDQNSPKSARNSDNQEPIPGSKPQSPRSSKEAAPTSRSGSKTGSKASSPRTSVKNSSGGSKPPSTPSSRKATQTDSKIAIRTRSSKLSAVKKHSHFVEDTNKSDAHFYALNPTSELQQGLDKMITRMSHVKGNAPGTSSKQQFHSTRSSRASSKANVTRESLRGSKKSLASASFSSKHQMPKTKSQQIKSGNNSKKGSASSKAPSIKDIHDLDSKPHSETDVHHQIFHEPRHSNPDDGDEPLIVAEPQQNPEQSSNRESLPEPEPLQPPQSPSPPLPLLENESPLNPRKTPEGIPDRPFVTESIYNDLVDLGRFSSMQWDRNYHPCYEENPEAFGIKPIRNCAELNQRFDSDDPPPPFPSQNQENDPTESQNYDAATTDPVVLSEVKEPRRATEDTVVENAIADSGIMQEPIQAVESEEPQQMADTDEPVTNEPPVETIHKPVDAAVLENPDSSEEVGAAPPGDGPRQVTEEERGRGRVVRISDSVYLELVERGKIREHIDRNNYVETIVTCPPPSPTAPIDRPQTVFDFGEPVMFVASESQKYDPYSLVDQHRTSAVLQEYLMIGYKPEIWNNKTIGVFENLTLVIFDEVDNIDDSAVQEPDLVHQNLEKELYWKYINSSGVFPLMTVTNTTMVQVSEFTTAPHDNISLHAVYKAKDYSFEPVLPLDATFELPGNTRVLRKSKSIIEFQSFSLWRWKLSDKVATWEEILAKTDADIPAPSLPSTSTPTNLMERIDNPCTKDLCDSRRLQLCVTKQFLGATETVELLTLTNDHFVVMTDHDLWISESTNVSAIENMAKKMTERPTLSYKKASPCSKLKDNINCFDHSATPKTSHKLFYNPVCYLYQFPHNDDFLIFVVDGTNDTTAANGDYPRGHGFTIVYAADPYTEWKVLFANVNYYNKLKSKKRFHVKDIVGIFFNHHLRHFDLTLKLEEIGPANPIATFTRIALPHLLDSVDGYGHIVEEDVDILNPGNQILKELSIMDSNGFVNFDFPPSFQMTSVVLNVDTNDVFFLGNQLWIAEQGGPFVYVSLNGFQGAKDNDWICTKQAASAPPPPPPATPPPSDIIRECSFNHPDRTFICMNGNRKLMFAGRIGTLYSPIIIEVDKIPELIQAQRVHGWPKQYFCDLVQKNSVFVSAFSGNILMWYINEPGTLAAAQIPAISGVDPKCTPDSQEPIVCEVLQYWKNEGCTAQASPDEKAEFRLLSIEPTDLTQRTKSSDGPLVPYFVDANAVTMFEGIVPDKPAGMPIPLPGSATQLDHPIYFSEANIGQNIFCHNYDLHKEDGNNVFLQNNCQIFVRHIKTVQDYLDGFRSCLYGTVSKNPPLLPIPADIVVLQFAWSNKAFIKIDDIYNVPPFSFSVEHIGQTLFLPGNFSILLSGFPKKSSLGSGPDYSIMEGYTTLYSQFERRLVYNAFYAYLMDLSTQRFRDIHMALQEETYKAEEKRLVDIDREGKELEAKRIAERDEIRRIWSLSPWSKDGTGNTIKIFEEDYPRPYESRKSVEDRLLKVESSERHTKLEHLTPQPIVPITPAPAGDLASNMYVPYLDRTVWHFKESECNYILSLSDNKVLKSHGGRFSLDLHDSMSFEVKLRSTTALGRIMLYRPMLAITNSNPNILLVEKNNSLSRTFQAVNIFLTPTGLRTGVAVLTVRCIVNSLQCKESTSITFIVQVHRDFGRRLHVTYPIATCKPNPEKGRYPRPWAVEHTGCIKSEEILNENVEEVVRYHIGRRHVAYVTLPPNYRPPSFRGADIPLTKNVYNADPSKPAYKAWYKISQDSIQLTQCKNKKSKSECDCKPNDRLSDDEYYSECKEKVYFTRRTGPGKPIHISLEYDRIMKEEDQFVEFFTPKLNWSITIKEINGRTEWRISESDSAYILKINELEELNGGKRHYDMEDVNITLLGTGLFHFKATLGRVESFDEVSGHFILYADPNELNDIHMFIILLVTLTLCFTLVFLGFLAVRQRLSSQLPLQPKSHMKKLKGKLTINLHADYIYAVVQMSLPVSTFCISVL</sequence>
<proteinExistence type="predicted"/>
<feature type="region of interest" description="Disordered" evidence="2">
    <location>
        <begin position="685"/>
        <end position="866"/>
    </location>
</feature>
<feature type="compositionally biased region" description="Basic and acidic residues" evidence="2">
    <location>
        <begin position="54"/>
        <end position="70"/>
    </location>
</feature>
<dbReference type="Pfam" id="PF15149">
    <property type="entry name" value="CATSPERB_C"/>
    <property type="match status" value="1"/>
</dbReference>
<keyword evidence="1" id="KW-0175">Coiled coil</keyword>
<evidence type="ECO:0000256" key="2">
    <source>
        <dbReference type="SAM" id="MobiDB-lite"/>
    </source>
</evidence>
<feature type="region of interest" description="Disordered" evidence="2">
    <location>
        <begin position="54"/>
        <end position="662"/>
    </location>
</feature>
<feature type="compositionally biased region" description="Polar residues" evidence="2">
    <location>
        <begin position="701"/>
        <end position="725"/>
    </location>
</feature>
<dbReference type="PANTHER" id="PTHR14705">
    <property type="entry name" value="CATION CHANNEL SPERM-ASSOCIATED PROTEIN SUBUNIT BETA"/>
    <property type="match status" value="1"/>
</dbReference>
<feature type="region of interest" description="Disordered" evidence="2">
    <location>
        <begin position="1017"/>
        <end position="1042"/>
    </location>
</feature>
<feature type="compositionally biased region" description="Pro residues" evidence="2">
    <location>
        <begin position="828"/>
        <end position="843"/>
    </location>
</feature>
<feature type="compositionally biased region" description="Low complexity" evidence="2">
    <location>
        <begin position="733"/>
        <end position="743"/>
    </location>
</feature>
<keyword evidence="6" id="KW-1185">Reference proteome</keyword>
<dbReference type="EMBL" id="CAXLJM020000057">
    <property type="protein sequence ID" value="CAL8118569.1"/>
    <property type="molecule type" value="Genomic_DNA"/>
</dbReference>
<dbReference type="InterPro" id="IPR048789">
    <property type="entry name" value="CATSPERB_C"/>
</dbReference>
<feature type="region of interest" description="Disordered" evidence="2">
    <location>
        <begin position="982"/>
        <end position="1001"/>
    </location>
</feature>
<keyword evidence="3" id="KW-1133">Transmembrane helix</keyword>
<feature type="domain" description="Cation channel sperm-associated protein subunit beta C-terminal" evidence="4">
    <location>
        <begin position="2276"/>
        <end position="2522"/>
    </location>
</feature>
<feature type="compositionally biased region" description="Polar residues" evidence="2">
    <location>
        <begin position="601"/>
        <end position="617"/>
    </location>
</feature>
<feature type="compositionally biased region" description="Polar residues" evidence="2">
    <location>
        <begin position="96"/>
        <end position="120"/>
    </location>
</feature>
<feature type="compositionally biased region" description="Polar residues" evidence="2">
    <location>
        <begin position="286"/>
        <end position="320"/>
    </location>
</feature>
<feature type="compositionally biased region" description="Polar residues" evidence="2">
    <location>
        <begin position="927"/>
        <end position="941"/>
    </location>
</feature>
<feature type="compositionally biased region" description="Polar residues" evidence="2">
    <location>
        <begin position="365"/>
        <end position="374"/>
    </location>
</feature>
<feature type="compositionally biased region" description="Basic and acidic residues" evidence="2">
    <location>
        <begin position="321"/>
        <end position="330"/>
    </location>
</feature>
<evidence type="ECO:0000256" key="3">
    <source>
        <dbReference type="SAM" id="Phobius"/>
    </source>
</evidence>
<feature type="compositionally biased region" description="Polar residues" evidence="2">
    <location>
        <begin position="224"/>
        <end position="276"/>
    </location>
</feature>
<keyword evidence="3" id="KW-0812">Transmembrane</keyword>
<feature type="compositionally biased region" description="Low complexity" evidence="2">
    <location>
        <begin position="618"/>
        <end position="636"/>
    </location>
</feature>
<feature type="compositionally biased region" description="Basic and acidic residues" evidence="2">
    <location>
        <begin position="771"/>
        <end position="801"/>
    </location>
</feature>
<feature type="compositionally biased region" description="Polar residues" evidence="2">
    <location>
        <begin position="331"/>
        <end position="359"/>
    </location>
</feature>
<feature type="compositionally biased region" description="Polar residues" evidence="2">
    <location>
        <begin position="202"/>
        <end position="216"/>
    </location>
</feature>
<comment type="caution">
    <text evidence="5">The sequence shown here is derived from an EMBL/GenBank/DDBJ whole genome shotgun (WGS) entry which is preliminary data.</text>
</comment>
<protein>
    <recommendedName>
        <fullName evidence="4">Cation channel sperm-associated protein subunit beta C-terminal domain-containing protein</fullName>
    </recommendedName>
</protein>
<dbReference type="Proteomes" id="UP001642540">
    <property type="component" value="Unassembled WGS sequence"/>
</dbReference>
<evidence type="ECO:0000313" key="6">
    <source>
        <dbReference type="Proteomes" id="UP001642540"/>
    </source>
</evidence>
<feature type="compositionally biased region" description="Polar residues" evidence="2">
    <location>
        <begin position="489"/>
        <end position="581"/>
    </location>
</feature>
<feature type="compositionally biased region" description="Basic and acidic residues" evidence="2">
    <location>
        <begin position="139"/>
        <end position="175"/>
    </location>
</feature>
<accession>A0ABP1R3T4</accession>
<feature type="compositionally biased region" description="Low complexity" evidence="2">
    <location>
        <begin position="754"/>
        <end position="770"/>
    </location>
</feature>
<keyword evidence="3" id="KW-0472">Membrane</keyword>
<feature type="compositionally biased region" description="Acidic residues" evidence="2">
    <location>
        <begin position="86"/>
        <end position="95"/>
    </location>
</feature>
<feature type="coiled-coil region" evidence="1">
    <location>
        <begin position="1996"/>
        <end position="2023"/>
    </location>
</feature>
<feature type="transmembrane region" description="Helical" evidence="3">
    <location>
        <begin position="2500"/>
        <end position="2524"/>
    </location>
</feature>
<reference evidence="5 6" key="1">
    <citation type="submission" date="2024-08" db="EMBL/GenBank/DDBJ databases">
        <authorList>
            <person name="Cucini C."/>
            <person name="Frati F."/>
        </authorList>
    </citation>
    <scope>NUCLEOTIDE SEQUENCE [LARGE SCALE GENOMIC DNA]</scope>
</reference>
<evidence type="ECO:0000256" key="1">
    <source>
        <dbReference type="SAM" id="Coils"/>
    </source>
</evidence>
<feature type="compositionally biased region" description="Low complexity" evidence="2">
    <location>
        <begin position="844"/>
        <end position="853"/>
    </location>
</feature>
<feature type="region of interest" description="Disordered" evidence="2">
    <location>
        <begin position="912"/>
        <end position="948"/>
    </location>
</feature>
<gene>
    <name evidence="5" type="ORF">ODALV1_LOCUS18192</name>
</gene>
<name>A0ABP1R3T4_9HEXA</name>
<feature type="compositionally biased region" description="Polar residues" evidence="2">
    <location>
        <begin position="813"/>
        <end position="823"/>
    </location>
</feature>
<dbReference type="PANTHER" id="PTHR14705:SF0">
    <property type="entry name" value="CATION CHANNEL SPERM-ASSOCIATED AUXILIARY SUBUNIT BETA"/>
    <property type="match status" value="1"/>
</dbReference>